<sequence>MIPVQWVLVCVLQFIVQQGSHLNKSVGHDLDVFEPLLVNSLVRENDLNQLGSVGWWRGVQWSNNLLELGLDSHSLFWTRSDQRQRTNSLSVKTHVLGKRLRKNKVGQLSVSNGLVELEQNAQVLNWRTRAKSLVGHVQEWQQLLLRDHVQNLVPLLQLWINTGRVVATSVEKNNGTWLGSGQVGEHSLLVQCVSLEIVIFVFFSGETGFFQNCDVVSPSWVWHKNFFRCWVECSHKLSQNSQRTSSRDTLRGENTSVLQKLLSSVVV</sequence>
<dbReference type="AlphaFoldDB" id="A0A9P8T9T7"/>
<reference evidence="2" key="2">
    <citation type="submission" date="2021-01" db="EMBL/GenBank/DDBJ databases">
        <authorList>
            <person name="Schikora-Tamarit M.A."/>
        </authorList>
    </citation>
    <scope>NUCLEOTIDE SEQUENCE</scope>
    <source>
        <strain evidence="2">CBS6075</strain>
    </source>
</reference>
<evidence type="ECO:0000256" key="1">
    <source>
        <dbReference type="SAM" id="SignalP"/>
    </source>
</evidence>
<proteinExistence type="predicted"/>
<gene>
    <name evidence="2" type="ORF">OGAPHI_000635</name>
</gene>
<evidence type="ECO:0000313" key="3">
    <source>
        <dbReference type="Proteomes" id="UP000769157"/>
    </source>
</evidence>
<evidence type="ECO:0000313" key="2">
    <source>
        <dbReference type="EMBL" id="KAH3670924.1"/>
    </source>
</evidence>
<name>A0A9P8T9T7_9ASCO</name>
<keyword evidence="3" id="KW-1185">Reference proteome</keyword>
<feature type="chain" id="PRO_5040347641" description="Secreted protein" evidence="1">
    <location>
        <begin position="22"/>
        <end position="267"/>
    </location>
</feature>
<organism evidence="2 3">
    <name type="scientific">Ogataea philodendri</name>
    <dbReference type="NCBI Taxonomy" id="1378263"/>
    <lineage>
        <taxon>Eukaryota</taxon>
        <taxon>Fungi</taxon>
        <taxon>Dikarya</taxon>
        <taxon>Ascomycota</taxon>
        <taxon>Saccharomycotina</taxon>
        <taxon>Pichiomycetes</taxon>
        <taxon>Pichiales</taxon>
        <taxon>Pichiaceae</taxon>
        <taxon>Ogataea</taxon>
    </lineage>
</organism>
<dbReference type="GeneID" id="70232603"/>
<feature type="signal peptide" evidence="1">
    <location>
        <begin position="1"/>
        <end position="21"/>
    </location>
</feature>
<dbReference type="Proteomes" id="UP000769157">
    <property type="component" value="Unassembled WGS sequence"/>
</dbReference>
<reference evidence="2" key="1">
    <citation type="journal article" date="2021" name="Open Biol.">
        <title>Shared evolutionary footprints suggest mitochondrial oxidative damage underlies multiple complex I losses in fungi.</title>
        <authorList>
            <person name="Schikora-Tamarit M.A."/>
            <person name="Marcet-Houben M."/>
            <person name="Nosek J."/>
            <person name="Gabaldon T."/>
        </authorList>
    </citation>
    <scope>NUCLEOTIDE SEQUENCE</scope>
    <source>
        <strain evidence="2">CBS6075</strain>
    </source>
</reference>
<dbReference type="RefSeq" id="XP_046064292.1">
    <property type="nucleotide sequence ID" value="XM_046207647.1"/>
</dbReference>
<keyword evidence="1" id="KW-0732">Signal</keyword>
<comment type="caution">
    <text evidence="2">The sequence shown here is derived from an EMBL/GenBank/DDBJ whole genome shotgun (WGS) entry which is preliminary data.</text>
</comment>
<evidence type="ECO:0008006" key="4">
    <source>
        <dbReference type="Google" id="ProtNLM"/>
    </source>
</evidence>
<protein>
    <recommendedName>
        <fullName evidence="4">Secreted protein</fullName>
    </recommendedName>
</protein>
<dbReference type="EMBL" id="JAEUBE010000084">
    <property type="protein sequence ID" value="KAH3670924.1"/>
    <property type="molecule type" value="Genomic_DNA"/>
</dbReference>
<accession>A0A9P8T9T7</accession>